<dbReference type="InterPro" id="IPR012914">
    <property type="entry name" value="PucR_dom"/>
</dbReference>
<comment type="similarity">
    <text evidence="1">Belongs to the CdaR family.</text>
</comment>
<accession>A0AB72Z2M0</accession>
<organism evidence="5 6">
    <name type="scientific">Bifidobacterium dentium JCVIHMP022</name>
    <dbReference type="NCBI Taxonomy" id="553191"/>
    <lineage>
        <taxon>Bacteria</taxon>
        <taxon>Bacillati</taxon>
        <taxon>Actinomycetota</taxon>
        <taxon>Actinomycetes</taxon>
        <taxon>Bifidobacteriales</taxon>
        <taxon>Bifidobacteriaceae</taxon>
        <taxon>Bifidobacterium</taxon>
    </lineage>
</organism>
<dbReference type="InterPro" id="IPR041522">
    <property type="entry name" value="CdaR_GGDEF"/>
</dbReference>
<evidence type="ECO:0000313" key="5">
    <source>
        <dbReference type="EMBL" id="EFO78405.1"/>
    </source>
</evidence>
<dbReference type="Pfam" id="PF17853">
    <property type="entry name" value="GGDEF_2"/>
    <property type="match status" value="1"/>
</dbReference>
<dbReference type="PANTHER" id="PTHR33744">
    <property type="entry name" value="CARBOHYDRATE DIACID REGULATOR"/>
    <property type="match status" value="1"/>
</dbReference>
<name>A0AB72Z2M0_9BIFI</name>
<dbReference type="PANTHER" id="PTHR33744:SF1">
    <property type="entry name" value="DNA-BINDING TRANSCRIPTIONAL ACTIVATOR ADER"/>
    <property type="match status" value="1"/>
</dbReference>
<dbReference type="Proteomes" id="UP000003457">
    <property type="component" value="Unassembled WGS sequence"/>
</dbReference>
<gene>
    <name evidence="5" type="ORF">HMPREF9003_0517</name>
</gene>
<evidence type="ECO:0000259" key="3">
    <source>
        <dbReference type="Pfam" id="PF13556"/>
    </source>
</evidence>
<protein>
    <submittedName>
        <fullName evidence="5">Purine catabolism regulatory protein-like family</fullName>
    </submittedName>
</protein>
<dbReference type="AlphaFoldDB" id="A0AB72Z2M0"/>
<evidence type="ECO:0000259" key="4">
    <source>
        <dbReference type="Pfam" id="PF17853"/>
    </source>
</evidence>
<feature type="domain" description="Purine catabolism PurC-like" evidence="2">
    <location>
        <begin position="46"/>
        <end position="150"/>
    </location>
</feature>
<sequence length="413" mass="47397">MAAAMRTRCPRHLETHCKSYISRRLHMTLELRELIEGCPDVPLHPAAGEDGLGHHVTWVHVLESTQMIDYLAGDELILVTGIALQEDGALLKHVKSLYEHRAAGIALDIGHFFMEPPEDVVLFCEEHGFPLFTIPKSAPFENIARPLCRRLIEEETKERMVSAAFQNAISFPDQQELYTATLSEFHFEIEWRYAVAIVQVENYAGDPYVRLNLIAAEIRRYLHRDVRFSTVFSAWKQIIVVMHCDEPQQLRNWGRGILTIVEHALRRQETASIGVGKLTKSIRCVSKSHRQAASILKLQSRKKLEDRINFFDDLGAYRVLLGIEDPEISREYHTQILGPLIEYDKESDSDLLDVLRCYLNHNGSVKETADELFVHRNTVNYKISKAAEILCMDLSKLDSRLQLLLAFMLMDMM</sequence>
<feature type="domain" description="CdaR GGDEF-like" evidence="4">
    <location>
        <begin position="182"/>
        <end position="297"/>
    </location>
</feature>
<comment type="caution">
    <text evidence="5">The sequence shown here is derived from an EMBL/GenBank/DDBJ whole genome shotgun (WGS) entry which is preliminary data.</text>
</comment>
<feature type="domain" description="PucR C-terminal helix-turn-helix" evidence="3">
    <location>
        <begin position="351"/>
        <end position="408"/>
    </location>
</feature>
<dbReference type="Gene3D" id="1.10.10.2840">
    <property type="entry name" value="PucR C-terminal helix-turn-helix domain"/>
    <property type="match status" value="1"/>
</dbReference>
<evidence type="ECO:0000259" key="2">
    <source>
        <dbReference type="Pfam" id="PF07905"/>
    </source>
</evidence>
<evidence type="ECO:0000256" key="1">
    <source>
        <dbReference type="ARBA" id="ARBA00006754"/>
    </source>
</evidence>
<proteinExistence type="inferred from homology"/>
<evidence type="ECO:0000313" key="6">
    <source>
        <dbReference type="Proteomes" id="UP000003457"/>
    </source>
</evidence>
<dbReference type="Pfam" id="PF13556">
    <property type="entry name" value="HTH_30"/>
    <property type="match status" value="1"/>
</dbReference>
<dbReference type="InterPro" id="IPR051448">
    <property type="entry name" value="CdaR-like_regulators"/>
</dbReference>
<dbReference type="EMBL" id="AEHJ01000007">
    <property type="protein sequence ID" value="EFO78405.1"/>
    <property type="molecule type" value="Genomic_DNA"/>
</dbReference>
<dbReference type="Pfam" id="PF07905">
    <property type="entry name" value="PucR"/>
    <property type="match status" value="1"/>
</dbReference>
<dbReference type="InterPro" id="IPR042070">
    <property type="entry name" value="PucR_C-HTH_sf"/>
</dbReference>
<reference evidence="5 6" key="1">
    <citation type="submission" date="2010-10" db="EMBL/GenBank/DDBJ databases">
        <authorList>
            <person name="Durkin A.S."/>
            <person name="Madupu R."/>
            <person name="Torralba M."/>
            <person name="Gillis M."/>
            <person name="Methe B."/>
            <person name="Sutton G."/>
            <person name="Nelson K.E."/>
        </authorList>
    </citation>
    <scope>NUCLEOTIDE SEQUENCE [LARGE SCALE GENOMIC DNA]</scope>
    <source>
        <strain evidence="5 6">JCVIHMP022</strain>
    </source>
</reference>
<dbReference type="InterPro" id="IPR025736">
    <property type="entry name" value="PucR_C-HTH_dom"/>
</dbReference>